<dbReference type="GO" id="GO:0004725">
    <property type="term" value="F:protein tyrosine phosphatase activity"/>
    <property type="evidence" value="ECO:0007669"/>
    <property type="project" value="InterPro"/>
</dbReference>
<feature type="domain" description="Fibronectin type-III" evidence="16">
    <location>
        <begin position="1934"/>
        <end position="2024"/>
    </location>
</feature>
<reference evidence="17" key="1">
    <citation type="journal article" date="2022" name="bioRxiv">
        <title>Sequencing and chromosome-scale assembly of the giantPleurodeles waltlgenome.</title>
        <authorList>
            <person name="Brown T."/>
            <person name="Elewa A."/>
            <person name="Iarovenko S."/>
            <person name="Subramanian E."/>
            <person name="Araus A.J."/>
            <person name="Petzold A."/>
            <person name="Susuki M."/>
            <person name="Suzuki K.-i.T."/>
            <person name="Hayashi T."/>
            <person name="Toyoda A."/>
            <person name="Oliveira C."/>
            <person name="Osipova E."/>
            <person name="Leigh N.D."/>
            <person name="Simon A."/>
            <person name="Yun M.H."/>
        </authorList>
    </citation>
    <scope>NUCLEOTIDE SEQUENCE</scope>
    <source>
        <strain evidence="17">20211129_DDA</strain>
        <tissue evidence="17">Liver</tissue>
    </source>
</reference>
<evidence type="ECO:0000256" key="5">
    <source>
        <dbReference type="ARBA" id="ARBA00022801"/>
    </source>
</evidence>
<dbReference type="CDD" id="cd14616">
    <property type="entry name" value="R-PTPc-Q"/>
    <property type="match status" value="1"/>
</dbReference>
<evidence type="ECO:0000259" key="16">
    <source>
        <dbReference type="PROSITE" id="PS50853"/>
    </source>
</evidence>
<evidence type="ECO:0000259" key="14">
    <source>
        <dbReference type="PROSITE" id="PS50055"/>
    </source>
</evidence>
<dbReference type="GO" id="GO:0043235">
    <property type="term" value="C:receptor complex"/>
    <property type="evidence" value="ECO:0007669"/>
    <property type="project" value="TreeGrafter"/>
</dbReference>
<comment type="caution">
    <text evidence="17">The sequence shown here is derived from an EMBL/GenBank/DDBJ whole genome shotgun (WGS) entry which is preliminary data.</text>
</comment>
<evidence type="ECO:0000256" key="1">
    <source>
        <dbReference type="ARBA" id="ARBA00004167"/>
    </source>
</evidence>
<dbReference type="Proteomes" id="UP001066276">
    <property type="component" value="Chromosome 4_2"/>
</dbReference>
<feature type="domain" description="Fibronectin type-III" evidence="16">
    <location>
        <begin position="2790"/>
        <end position="2898"/>
    </location>
</feature>
<dbReference type="InterPro" id="IPR029021">
    <property type="entry name" value="Prot-tyrosine_phosphatase-like"/>
</dbReference>
<evidence type="ECO:0008006" key="19">
    <source>
        <dbReference type="Google" id="ProtNLM"/>
    </source>
</evidence>
<dbReference type="FunFam" id="2.60.40.10:FF:001217">
    <property type="entry name" value="phosphatidylinositol phosphatase PTPRQ isoform X2"/>
    <property type="match status" value="1"/>
</dbReference>
<organism evidence="17 18">
    <name type="scientific">Pleurodeles waltl</name>
    <name type="common">Iberian ribbed newt</name>
    <dbReference type="NCBI Taxonomy" id="8319"/>
    <lineage>
        <taxon>Eukaryota</taxon>
        <taxon>Metazoa</taxon>
        <taxon>Chordata</taxon>
        <taxon>Craniata</taxon>
        <taxon>Vertebrata</taxon>
        <taxon>Euteleostomi</taxon>
        <taxon>Amphibia</taxon>
        <taxon>Batrachia</taxon>
        <taxon>Caudata</taxon>
        <taxon>Salamandroidea</taxon>
        <taxon>Salamandridae</taxon>
        <taxon>Pleurodelinae</taxon>
        <taxon>Pleurodeles</taxon>
    </lineage>
</organism>
<comment type="subcellular location">
    <subcellularLocation>
        <location evidence="1">Membrane</location>
        <topology evidence="1">Single-pass membrane protein</topology>
    </subcellularLocation>
</comment>
<dbReference type="PROSITE" id="PS50041">
    <property type="entry name" value="C_TYPE_LECTIN_2"/>
    <property type="match status" value="1"/>
</dbReference>
<dbReference type="SMART" id="SM00060">
    <property type="entry name" value="FN3"/>
    <property type="match status" value="29"/>
</dbReference>
<dbReference type="InterPro" id="IPR000242">
    <property type="entry name" value="PTP_cat"/>
</dbReference>
<dbReference type="FunFam" id="2.60.40.10:FF:001474">
    <property type="entry name" value="Protein tyrosine phosphatase, receptor type Q"/>
    <property type="match status" value="1"/>
</dbReference>
<feature type="compositionally biased region" description="Low complexity" evidence="10">
    <location>
        <begin position="1312"/>
        <end position="1343"/>
    </location>
</feature>
<gene>
    <name evidence="17" type="ORF">NDU88_004691</name>
</gene>
<feature type="compositionally biased region" description="Low complexity" evidence="10">
    <location>
        <begin position="1125"/>
        <end position="1134"/>
    </location>
</feature>
<dbReference type="PROSITE" id="PS50056">
    <property type="entry name" value="TYR_PHOSPHATASE_2"/>
    <property type="match status" value="1"/>
</dbReference>
<feature type="domain" description="Fibronectin type-III" evidence="16">
    <location>
        <begin position="875"/>
        <end position="963"/>
    </location>
</feature>
<evidence type="ECO:0000256" key="2">
    <source>
        <dbReference type="ARBA" id="ARBA00022692"/>
    </source>
</evidence>
<dbReference type="FunFam" id="2.60.40.10:FF:001431">
    <property type="entry name" value="phosphatidylinositol phosphatase PTPRQ isoform X1"/>
    <property type="match status" value="1"/>
</dbReference>
<dbReference type="SUPFAM" id="SSF49265">
    <property type="entry name" value="Fibronectin type III"/>
    <property type="match status" value="17"/>
</dbReference>
<feature type="domain" description="Fibronectin type-III" evidence="16">
    <location>
        <begin position="1391"/>
        <end position="1480"/>
    </location>
</feature>
<feature type="domain" description="Fibronectin type-III" evidence="16">
    <location>
        <begin position="3006"/>
        <end position="3107"/>
    </location>
</feature>
<dbReference type="SMART" id="SM00194">
    <property type="entry name" value="PTPc"/>
    <property type="match status" value="1"/>
</dbReference>
<dbReference type="PROSITE" id="PS00383">
    <property type="entry name" value="TYR_PHOSPHATASE_1"/>
    <property type="match status" value="1"/>
</dbReference>
<dbReference type="Gene3D" id="3.90.190.10">
    <property type="entry name" value="Protein tyrosine phosphatase superfamily"/>
    <property type="match status" value="1"/>
</dbReference>
<feature type="domain" description="Fibronectin type-III" evidence="16">
    <location>
        <begin position="2514"/>
        <end position="2604"/>
    </location>
</feature>
<feature type="domain" description="Fibronectin type-III" evidence="16">
    <location>
        <begin position="2218"/>
        <end position="2318"/>
    </location>
</feature>
<keyword evidence="6" id="KW-0904">Protein phosphatase</keyword>
<accession>A0AAV7SJP0</accession>
<evidence type="ECO:0000313" key="18">
    <source>
        <dbReference type="Proteomes" id="UP001066276"/>
    </source>
</evidence>
<evidence type="ECO:0000256" key="7">
    <source>
        <dbReference type="ARBA" id="ARBA00022989"/>
    </source>
</evidence>
<keyword evidence="3 12" id="KW-0732">Signal</keyword>
<feature type="domain" description="Fibronectin type-III" evidence="16">
    <location>
        <begin position="1840"/>
        <end position="1929"/>
    </location>
</feature>
<dbReference type="InterPro" id="IPR003961">
    <property type="entry name" value="FN3_dom"/>
</dbReference>
<dbReference type="InterPro" id="IPR013783">
    <property type="entry name" value="Ig-like_fold"/>
</dbReference>
<dbReference type="Gene3D" id="2.60.40.10">
    <property type="entry name" value="Immunoglobulins"/>
    <property type="match status" value="27"/>
</dbReference>
<dbReference type="PROSITE" id="PS50055">
    <property type="entry name" value="TYR_PHOSPHATASE_PTP"/>
    <property type="match status" value="1"/>
</dbReference>
<dbReference type="InterPro" id="IPR016186">
    <property type="entry name" value="C-type_lectin-like/link_sf"/>
</dbReference>
<evidence type="ECO:0000259" key="15">
    <source>
        <dbReference type="PROSITE" id="PS50056"/>
    </source>
</evidence>
<evidence type="ECO:0000256" key="3">
    <source>
        <dbReference type="ARBA" id="ARBA00022729"/>
    </source>
</evidence>
<keyword evidence="18" id="KW-1185">Reference proteome</keyword>
<feature type="region of interest" description="Disordered" evidence="10">
    <location>
        <begin position="1308"/>
        <end position="1343"/>
    </location>
</feature>
<keyword evidence="2 11" id="KW-0812">Transmembrane</keyword>
<feature type="chain" id="PRO_5043361537" description="Protein-tyrosine-phosphatase" evidence="12">
    <location>
        <begin position="20"/>
        <end position="3677"/>
    </location>
</feature>
<feature type="domain" description="Fibronectin type-III" evidence="16">
    <location>
        <begin position="2323"/>
        <end position="2411"/>
    </location>
</feature>
<dbReference type="GO" id="GO:0016020">
    <property type="term" value="C:membrane"/>
    <property type="evidence" value="ECO:0007669"/>
    <property type="project" value="UniProtKB-SubCell"/>
</dbReference>
<keyword evidence="7 11" id="KW-1133">Transmembrane helix</keyword>
<feature type="domain" description="Fibronectin type-III" evidence="16">
    <location>
        <begin position="2903"/>
        <end position="3001"/>
    </location>
</feature>
<feature type="transmembrane region" description="Helical" evidence="11">
    <location>
        <begin position="3268"/>
        <end position="3290"/>
    </location>
</feature>
<dbReference type="Pfam" id="PF00102">
    <property type="entry name" value="Y_phosphatase"/>
    <property type="match status" value="1"/>
</dbReference>
<dbReference type="CDD" id="cd00037">
    <property type="entry name" value="CLECT"/>
    <property type="match status" value="1"/>
</dbReference>
<dbReference type="FunFam" id="3.90.190.10:FF:000041">
    <property type="entry name" value="phosphatidylinositol phosphatase PTPRQ isoform X1"/>
    <property type="match status" value="1"/>
</dbReference>
<dbReference type="CDD" id="cd00063">
    <property type="entry name" value="FN3"/>
    <property type="match status" value="26"/>
</dbReference>
<dbReference type="SUPFAM" id="SSF52799">
    <property type="entry name" value="(Phosphotyrosine protein) phosphatases II"/>
    <property type="match status" value="1"/>
</dbReference>
<dbReference type="Pfam" id="PF00059">
    <property type="entry name" value="Lectin_C"/>
    <property type="match status" value="1"/>
</dbReference>
<feature type="domain" description="Fibronectin type-III" evidence="16">
    <location>
        <begin position="2416"/>
        <end position="2509"/>
    </location>
</feature>
<feature type="domain" description="Fibronectin type-III" evidence="16">
    <location>
        <begin position="430"/>
        <end position="526"/>
    </location>
</feature>
<proteinExistence type="predicted"/>
<dbReference type="PRINTS" id="PR00700">
    <property type="entry name" value="PRTYPHPHTASE"/>
</dbReference>
<dbReference type="EMBL" id="JANPWB010000008">
    <property type="protein sequence ID" value="KAJ1164246.1"/>
    <property type="molecule type" value="Genomic_DNA"/>
</dbReference>
<dbReference type="FunFam" id="2.60.40.10:FF:001645">
    <property type="entry name" value="Protein tyrosine phosphatase, receptor type Q"/>
    <property type="match status" value="1"/>
</dbReference>
<dbReference type="InterPro" id="IPR000387">
    <property type="entry name" value="Tyr_Pase_dom"/>
</dbReference>
<dbReference type="InterPro" id="IPR001304">
    <property type="entry name" value="C-type_lectin-like"/>
</dbReference>
<feature type="domain" description="Fibronectin type-III" evidence="16">
    <location>
        <begin position="335"/>
        <end position="429"/>
    </location>
</feature>
<evidence type="ECO:0000256" key="4">
    <source>
        <dbReference type="ARBA" id="ARBA00022737"/>
    </source>
</evidence>
<protein>
    <recommendedName>
        <fullName evidence="19">Protein-tyrosine-phosphatase</fullName>
    </recommendedName>
</protein>
<feature type="domain" description="Fibronectin type-III" evidence="16">
    <location>
        <begin position="2703"/>
        <end position="2789"/>
    </location>
</feature>
<dbReference type="SMART" id="SM00034">
    <property type="entry name" value="CLECT"/>
    <property type="match status" value="1"/>
</dbReference>
<dbReference type="FunFam" id="2.60.40.10:FF:000028">
    <property type="entry name" value="Neuronal cell adhesion molecule"/>
    <property type="match status" value="1"/>
</dbReference>
<dbReference type="InterPro" id="IPR036116">
    <property type="entry name" value="FN3_sf"/>
</dbReference>
<keyword evidence="4" id="KW-0677">Repeat</keyword>
<dbReference type="SMART" id="SM00404">
    <property type="entry name" value="PTPc_motif"/>
    <property type="match status" value="1"/>
</dbReference>
<dbReference type="InterPro" id="IPR016187">
    <property type="entry name" value="CTDL_fold"/>
</dbReference>
<feature type="domain" description="Tyrosine specific protein phosphatases" evidence="15">
    <location>
        <begin position="3556"/>
        <end position="3627"/>
    </location>
</feature>
<dbReference type="SUPFAM" id="SSF56436">
    <property type="entry name" value="C-type lectin-like"/>
    <property type="match status" value="1"/>
</dbReference>
<feature type="domain" description="Fibronectin type-III" evidence="16">
    <location>
        <begin position="1050"/>
        <end position="1140"/>
    </location>
</feature>
<dbReference type="PANTHER" id="PTHR46957:SF1">
    <property type="entry name" value="PHOSPHATIDYLINOSITOL PHOSPHATASE PTPRQ"/>
    <property type="match status" value="1"/>
</dbReference>
<dbReference type="InterPro" id="IPR003595">
    <property type="entry name" value="Tyr_Pase_cat"/>
</dbReference>
<feature type="region of interest" description="Disordered" evidence="10">
    <location>
        <begin position="1125"/>
        <end position="1144"/>
    </location>
</feature>
<keyword evidence="8 11" id="KW-0472">Membrane</keyword>
<feature type="domain" description="Fibronectin type-III" evidence="16">
    <location>
        <begin position="1746"/>
        <end position="1835"/>
    </location>
</feature>
<dbReference type="FunFam" id="2.60.40.10:FF:001147">
    <property type="entry name" value="phosphatidylinositol phosphatase PTPRQ isoform X3"/>
    <property type="match status" value="1"/>
</dbReference>
<feature type="domain" description="Fibronectin type-III" evidence="16">
    <location>
        <begin position="1240"/>
        <end position="1334"/>
    </location>
</feature>
<evidence type="ECO:0000256" key="10">
    <source>
        <dbReference type="SAM" id="MobiDB-lite"/>
    </source>
</evidence>
<feature type="domain" description="Fibronectin type-III" evidence="16">
    <location>
        <begin position="1646"/>
        <end position="1741"/>
    </location>
</feature>
<keyword evidence="9" id="KW-0325">Glycoprotein</keyword>
<evidence type="ECO:0000256" key="8">
    <source>
        <dbReference type="ARBA" id="ARBA00023136"/>
    </source>
</evidence>
<feature type="domain" description="Tyrosine-protein phosphatase" evidence="14">
    <location>
        <begin position="3380"/>
        <end position="3636"/>
    </location>
</feature>
<evidence type="ECO:0000256" key="9">
    <source>
        <dbReference type="ARBA" id="ARBA00023180"/>
    </source>
</evidence>
<evidence type="ECO:0000313" key="17">
    <source>
        <dbReference type="EMBL" id="KAJ1164246.1"/>
    </source>
</evidence>
<dbReference type="PANTHER" id="PTHR46957">
    <property type="entry name" value="CYTOKINE RECEPTOR"/>
    <property type="match status" value="1"/>
</dbReference>
<evidence type="ECO:0000256" key="12">
    <source>
        <dbReference type="SAM" id="SignalP"/>
    </source>
</evidence>
<name>A0AAV7SJP0_PLEWA</name>
<dbReference type="FunFam" id="2.60.40.10:FF:002575">
    <property type="entry name" value="Protein tyrosine phosphatase, receptor type Q"/>
    <property type="match status" value="1"/>
</dbReference>
<feature type="domain" description="Fibronectin type-III" evidence="16">
    <location>
        <begin position="786"/>
        <end position="874"/>
    </location>
</feature>
<dbReference type="PROSITE" id="PS50853">
    <property type="entry name" value="FN3"/>
    <property type="match status" value="23"/>
</dbReference>
<dbReference type="FunFam" id="2.60.40.10:FF:000937">
    <property type="entry name" value="phosphatidylinositol phosphatase PTPRQ isoform X1"/>
    <property type="match status" value="1"/>
</dbReference>
<feature type="domain" description="Fibronectin type-III" evidence="16">
    <location>
        <begin position="2029"/>
        <end position="2119"/>
    </location>
</feature>
<sequence>MEKAIILIFAMAGASQVQTSLYCDKMKKQTTAIFAEWDHFPTRENIESYLVTYKILSGPTEKDLQRIPAVQRKVQNAAILLDELEENETYNVTIESVKNSTTLGVKSFLTCGITDAGIQTAVSTTAVTFHINHLTTDWSISILLNNMSRNIPPNQTVLVWNHLKPGTRYKFVVEFKQQQVHAVNITQKLDIEVETGVCSHGWLAFEDSCYKIGQDMRAWETAQYMCKTSYEGAHLVNINSIEEYTFLSSHLQTINHIVMIWTGLNDLKKEGELLWADGSSYELGHSEIPPVSMIPRNESDCFALQQNATGPNYFFTGFFCYIPLPYLCEYKFPSPPENFTFEVQEVTETEVSFIWSDLKSWLGSTFEPAIMYRSKQTNAYFETLSPDTTRKKIVHLSPGHRYSFLLCARNPSGTQINLSPVVSLETRPFHPQNVRSKRVSSREIVLQWDPPNDTLNTSFHGYIVSIVDVEENKMNAYSEEKRKTSTTIYNVKPYHQYRIGLQSIAEGGTLSCSEPSLLLITGVNPPNNVWVMPEDVGEDYVVLQWQPAQGEDQFKIQLTPASDPSNTVYYLSNGTNIMRIHSLVPGQTYEIGVSSVKNGNMSEMKTIRKTLKPKPVQIVVPYELHSEYVVLFVQMPDVGLFDGILVGRTGMPSTAFALKSDGKITIEDLVPGTEYEFYIWTTSRTMHSSAYHVTEVKTCLASPVNVRDGLVTETSVEITWNRADGNFEQYEITCINCAASVLVQKVLLEVAVFPNLNPGTFYYFSVRTEKEHFKDSESVFIEVQTEPSPVVFLNYTKSPAAVTVEWGPALGRLDGYIISIKNKTFHKEETLLPSIRTYQFDNLFPGSDYLIRIVTTSFPKKSRPTAILVSTCPEPPSDVQVFGQEESTLYLSWKLPPGHFEAFQLIYHPLGRSDAISKIIANGTRARVDNLVPGVEYMFKIITVNGPDTSVPVEKKVITKPPGICGLSVVFKNTTSATLTWNPASGSFTHYKIYLSNGTYVKEDNGLPSLTVYEVTGLTPGGVYNFTVQRVARQVEGTVAFTDIVAEPEKPRGLQAFNVSSHSFSLRWRRPRGRVEGYQVDLTPRHGFVAVRELGGGEYQADVSGTVPGAGYTVTVSTVSASVNSSPVSKSVTTNETIPGAPTSLGGERVGSAGILLSWSIPKNTNGRIVSYAVRYKEVCPWLQTVYSEAKASRDSSEFILTSLNPGTTYEIKVAAENSAGIGLFSEPLLFQTAESAPGKVVNLTVEAISSSAVNMTWFLPRQPNGKITSFKISVKHARSGSVAKDATLKIEDILGLRVPECNEKGESFLWSTTSPTSTRGQSTTTSPSTSSSSTIGSNRSSSAWDEPITYVVDHLKPYTTYLFEVSAVTIEPGYIDSAIVRTPESIPEDPPQNLAKGNITGRSFSLTWDPPTIPTGKFSYRVELFGPLGRLFDNSTKDLTFIFTNLTPFTTYDAYVSGETSAGVGPKSNISVFTPTEAPSAVSDLKVKQAEASFIAIEWRRPQQPNGIITQYRVKASVKETGAAVENTILIDAAKHSNGSAVLSPALAVDAAAVYEGSAEMFSTAPTVLPVFSGVSDKIAAANQGDASSAVAEGIQYALNISAEQLSYAVKNLVAFTEYTISVSAFTIIGEGPPSSITVRTREEVPSSVEKINYENISSTSILLFWDPPLKPNGLITHYTIYAMEIETKRSFRMITSNNSYIITDLKKYTDYKMRVAASTTAGESSLSEENDIFVRTLEDEPGSPPQNLMLIGITARSVSLEWAAPSEPNGIVTHYEVLYRNSSGLHAENTSATTMTLRYLKPYTLYNISVRAYTRIGHGNQSTSALPVRTLETAPGSPPNDLSYRHINSTELEVSWQPPVHANGVILFYSVRYWNQSHVLNVTSNYSSVVLSDLRKFSQYAVDVSASTIYGNGNQISRVLNMTTLEDAPDDSPHNLSYSNLSSSSIRLFYFPPSYPNGVIQYFTISCLGTDGISRSVNSSYLFVVLSGLSKYSDYIVSVSASTSVGTGPQTSKPLFVRTDEDAPDSPPENITYQNISSTEVVVSFLPPAIPNGIIRWYTIYLQMANGTEKRVLNTTNLSQNITGLKKHTAYTLGISASTSKGEGIRSASLSIMTEEDVPSSPPRALSVKQLSDVIVKLSWKPPLEPNGIILYYTVFVWNEFSNRYINSTETSLQLTDLENNNEYNAYITASTRFGSGKTKSETVRFRTSEGAPSDPPKNVSYTNLTSTSILVIWSPPSKPNGIIQYYSIYYKNSSDTFMQNFTNDDIGIELENVSLSAVLDNLATFSSYKLWITSSTSMGDGNQTSDAIYVYTEQDIPGDSVRNLTVLSRTFQSILLCWLPPLKPNGHLTSYELTLNDNQTFQILPGLSVPSFNLTGLKSFTKYQISMFSHTIKGRGPGILATIETEESIPDGPVQNLNYQNVSSTAVNVSWLPPSEPNGIVFYRISLNLRTSEVGPELLRLVTHENSKLIDGLKKYTDYILHITPGTKTGYAESHTLQLHFRTEEDVPETSPEIIIYKNLSSTSVLLSWDPPIPSTGVITGYSCHLMGPEKNDSLTTSINSTTFQDLLPFTAYHISVAARTSKGLGPAGLFAFHTDESVPGAAPQNLTVVNYTAETVWLKWHSTPKPNGVIYIYNFKIWENSSDVIFYKNTSGMYTEAQLNGLEPFQTYFISASAYTKYGNGNHFSNTVSFTTKESAPDIVQNVQCTATSWQSILVQWDPPTKPNGLITHYIIVFQSTASMVAAHEHVYTIRELLANTTYHFKIRAATSAGIGEENTCNATTPPEEVPSALKDISFTNVSSTSVTLRWTRPDHVPGYLRYYKITTQLQSTNCNKWEPAACVQYTQEHYLYDDGYLIEKTVSELKKFRWYRFNVAASTSSGYGSSSAWISTQTLAGPPEGPPENVTVIASSDQSIIISWWEPAIITGPTSYLINVSSVETSDYSKMFNRTNNESNILEVFDLKPFTKYSVVVIAVTGGTNSKNVGGAPSNPVIITTLEGVPKDPPSNLTFQKMPNEVTKFQMTFKPPTEPNGHIQVYQAVVYPDDDPANSQIRNLTIISNENNSITAVIDGLKGGHTYRINVYAVNGAGASPNMQLKVTMDTKEPPLPTKRPVPVYDSSGTLMVSSTTITIRMPICYFNDDHGPIKHIQVLVAEAGVQHEGNISKWHEAYFKKPRPYFTNEGFPNPECSEGKQRFKAKEEVYVIGADNNCMLQIGEDKICNGPLKPRKQYLFKFRATNKNGQFTDSEYSEVVKTLADGLSERAVEIILSVTLCVLSIILLVAAIYAFARIRQKQKEGGTYSPRDAEIIDTKFKLDQLITVADLELKDERLTRYSSFFFRRKDIYVIQLLSYRKSLKPISKKAFLQHVEELCTNNNLKFQEEFSELPKFLHDLATSDADLPWNRSKNRFTNIKPYNNNRVKLMADAGVPGSDYINASYVSGYICPNEFIATQGPLPGTVGDFWRMVWETKAKTIVMLSQCFEKGRIRCHQYWPEDNKPVTVFGDIVITKLSEDVQLDWTLRELKVEKHGDFMIVHQCNFTSWPEHGVPESATPLIHFVKLIRANRPHENTPIVVHCSAGVGRTGLYVALDHLSQHINHHDFVDIYGLVAELRSERMCMVQNLAQYIFLHQCVLELLTTKGSSQAAICFVNYSALQKMDSLEAMEGDVELEWEETTM</sequence>
<dbReference type="InterPro" id="IPR050713">
    <property type="entry name" value="RTP_Phos/Ushers"/>
</dbReference>
<feature type="signal peptide" evidence="12">
    <location>
        <begin position="1"/>
        <end position="19"/>
    </location>
</feature>
<feature type="domain" description="Fibronectin type-III" evidence="16">
    <location>
        <begin position="2606"/>
        <end position="2699"/>
    </location>
</feature>
<dbReference type="InterPro" id="IPR016130">
    <property type="entry name" value="Tyr_Pase_AS"/>
</dbReference>
<evidence type="ECO:0000256" key="6">
    <source>
        <dbReference type="ARBA" id="ARBA00022912"/>
    </source>
</evidence>
<dbReference type="Gene3D" id="3.10.100.10">
    <property type="entry name" value="Mannose-Binding Protein A, subunit A"/>
    <property type="match status" value="1"/>
</dbReference>
<evidence type="ECO:0000256" key="11">
    <source>
        <dbReference type="SAM" id="Phobius"/>
    </source>
</evidence>
<feature type="domain" description="Fibronectin type-III" evidence="16">
    <location>
        <begin position="1141"/>
        <end position="1236"/>
    </location>
</feature>
<evidence type="ECO:0000259" key="13">
    <source>
        <dbReference type="PROSITE" id="PS50041"/>
    </source>
</evidence>
<feature type="domain" description="C-type lectin" evidence="13">
    <location>
        <begin position="205"/>
        <end position="329"/>
    </location>
</feature>
<dbReference type="FunFam" id="2.60.40.10:FF:000478">
    <property type="entry name" value="Protein tyrosine phosphatase, receptor type Q"/>
    <property type="match status" value="2"/>
</dbReference>
<feature type="domain" description="Fibronectin type-III" evidence="16">
    <location>
        <begin position="2124"/>
        <end position="2213"/>
    </location>
</feature>
<dbReference type="Pfam" id="PF00041">
    <property type="entry name" value="fn3"/>
    <property type="match status" value="23"/>
</dbReference>
<keyword evidence="5" id="KW-0378">Hydrolase</keyword>